<organism evidence="2 3">
    <name type="scientific">Runella defluvii</name>
    <dbReference type="NCBI Taxonomy" id="370973"/>
    <lineage>
        <taxon>Bacteria</taxon>
        <taxon>Pseudomonadati</taxon>
        <taxon>Bacteroidota</taxon>
        <taxon>Cytophagia</taxon>
        <taxon>Cytophagales</taxon>
        <taxon>Spirosomataceae</taxon>
        <taxon>Runella</taxon>
    </lineage>
</organism>
<evidence type="ECO:0000313" key="3">
    <source>
        <dbReference type="Proteomes" id="UP000541352"/>
    </source>
</evidence>
<keyword evidence="1" id="KW-0812">Transmembrane</keyword>
<keyword evidence="1" id="KW-1133">Transmembrane helix</keyword>
<keyword evidence="1" id="KW-0472">Membrane</keyword>
<evidence type="ECO:0000313" key="2">
    <source>
        <dbReference type="EMBL" id="MBB3839730.1"/>
    </source>
</evidence>
<dbReference type="AlphaFoldDB" id="A0A7W6ERI8"/>
<protein>
    <submittedName>
        <fullName evidence="2">Uncharacterized membrane protein HdeD (DUF308 family)</fullName>
    </submittedName>
</protein>
<proteinExistence type="predicted"/>
<evidence type="ECO:0000256" key="1">
    <source>
        <dbReference type="SAM" id="Phobius"/>
    </source>
</evidence>
<feature type="transmembrane region" description="Helical" evidence="1">
    <location>
        <begin position="74"/>
        <end position="92"/>
    </location>
</feature>
<dbReference type="RefSeq" id="WP_183976260.1">
    <property type="nucleotide sequence ID" value="NZ_JACIBY010000008.1"/>
</dbReference>
<keyword evidence="3" id="KW-1185">Reference proteome</keyword>
<feature type="transmembrane region" description="Helical" evidence="1">
    <location>
        <begin position="104"/>
        <end position="122"/>
    </location>
</feature>
<feature type="transmembrane region" description="Helical" evidence="1">
    <location>
        <begin position="44"/>
        <end position="62"/>
    </location>
</feature>
<accession>A0A7W6ERI8</accession>
<comment type="caution">
    <text evidence="2">The sequence shown here is derived from an EMBL/GenBank/DDBJ whole genome shotgun (WGS) entry which is preliminary data.</text>
</comment>
<dbReference type="Proteomes" id="UP000541352">
    <property type="component" value="Unassembled WGS sequence"/>
</dbReference>
<name>A0A7W6ERI8_9BACT</name>
<dbReference type="EMBL" id="JACIBY010000008">
    <property type="protein sequence ID" value="MBB3839730.1"/>
    <property type="molecule type" value="Genomic_DNA"/>
</dbReference>
<reference evidence="2 3" key="1">
    <citation type="submission" date="2020-08" db="EMBL/GenBank/DDBJ databases">
        <title>Genomic Encyclopedia of Type Strains, Phase IV (KMG-IV): sequencing the most valuable type-strain genomes for metagenomic binning, comparative biology and taxonomic classification.</title>
        <authorList>
            <person name="Goeker M."/>
        </authorList>
    </citation>
    <scope>NUCLEOTIDE SEQUENCE [LARGE SCALE GENOMIC DNA]</scope>
    <source>
        <strain evidence="2 3">DSM 17976</strain>
    </source>
</reference>
<gene>
    <name evidence="2" type="ORF">FHS57_003741</name>
</gene>
<sequence>MKTNTFILIVTIYSLLLGLPAIVAPIMASEYFGQVSPNANELSLFNFLGGYQLAMGYLGYVAYRSTDKATRRGWLLSIVFLTVLAEVVYYYNLNVRHMAPHKTIAMDMGIWAVMAIGALYFWNKEK</sequence>